<accession>A0A6H0S4F3</accession>
<dbReference type="EMBL" id="CP038799">
    <property type="protein sequence ID" value="QIV82036.1"/>
    <property type="molecule type" value="Genomic_DNA"/>
</dbReference>
<sequence>MSSAEFRFRPAIRFIVPSRPTWGHRTLKLVGLIQREHATDVDDHHRWHVPDYLFDTESGPVVVDVVRAGRMDHPRVVRLCRWTKLVVESLGWSYKIVNEPDIVRMGNVRFLAGYRREWLINQDILSELRCRRDELVGLPMLQAEAVIAGRPKPLVRPALLSMLWRHEFEVNLDHRLGRATVLEQGL</sequence>
<protein>
    <submittedName>
        <fullName evidence="1">TnsA-like heteromeric transposase endonuclease subunit</fullName>
    </submittedName>
</protein>
<keyword evidence="2" id="KW-1185">Reference proteome</keyword>
<evidence type="ECO:0000313" key="1">
    <source>
        <dbReference type="EMBL" id="QIV82036.1"/>
    </source>
</evidence>
<evidence type="ECO:0000313" key="2">
    <source>
        <dbReference type="Proteomes" id="UP000501849"/>
    </source>
</evidence>
<name>A0A6H0S4F3_9MYCO</name>
<dbReference type="Proteomes" id="UP000501849">
    <property type="component" value="Chromosome"/>
</dbReference>
<keyword evidence="1" id="KW-0378">Hydrolase</keyword>
<proteinExistence type="predicted"/>
<dbReference type="GO" id="GO:0004519">
    <property type="term" value="F:endonuclease activity"/>
    <property type="evidence" value="ECO:0007669"/>
    <property type="project" value="UniProtKB-KW"/>
</dbReference>
<gene>
    <name evidence="1" type="ORF">EXE63_14955</name>
</gene>
<dbReference type="KEGG" id="mfre:EXE63_14955"/>
<dbReference type="NCBIfam" id="NF033179">
    <property type="entry name" value="TnsA_like_Actin"/>
    <property type="match status" value="1"/>
</dbReference>
<dbReference type="AlphaFoldDB" id="A0A6H0S4F3"/>
<keyword evidence="1" id="KW-0255">Endonuclease</keyword>
<organism evidence="1 2">
    <name type="scientific">Mycolicibacterium frederiksbergense</name>
    <dbReference type="NCBI Taxonomy" id="117567"/>
    <lineage>
        <taxon>Bacteria</taxon>
        <taxon>Bacillati</taxon>
        <taxon>Actinomycetota</taxon>
        <taxon>Actinomycetes</taxon>
        <taxon>Mycobacteriales</taxon>
        <taxon>Mycobacteriaceae</taxon>
        <taxon>Mycolicibacterium</taxon>
    </lineage>
</organism>
<dbReference type="InterPro" id="IPR048000">
    <property type="entry name" value="TnsA-like"/>
</dbReference>
<reference evidence="1 2" key="1">
    <citation type="submission" date="2019-04" db="EMBL/GenBank/DDBJ databases">
        <title>Draft, Whole-Genome Sequence of the Anthracene-degrading Mycobacterium frederiksbergense LB501T, Isolated from a Polycyclic Aromatic Hydrocarbon (PAH)-Contaminated Soil.</title>
        <authorList>
            <person name="Augelletti F."/>
        </authorList>
    </citation>
    <scope>NUCLEOTIDE SEQUENCE [LARGE SCALE GENOMIC DNA]</scope>
    <source>
        <strain evidence="1 2">LB 501T</strain>
    </source>
</reference>
<keyword evidence="1" id="KW-0540">Nuclease</keyword>